<accession>A0A7X0HBZ2</accession>
<evidence type="ECO:0000313" key="3">
    <source>
        <dbReference type="Proteomes" id="UP000541810"/>
    </source>
</evidence>
<keyword evidence="1" id="KW-0677">Repeat</keyword>
<organism evidence="2 3">
    <name type="scientific">Algisphaera agarilytica</name>
    <dbReference type="NCBI Taxonomy" id="1385975"/>
    <lineage>
        <taxon>Bacteria</taxon>
        <taxon>Pseudomonadati</taxon>
        <taxon>Planctomycetota</taxon>
        <taxon>Phycisphaerae</taxon>
        <taxon>Phycisphaerales</taxon>
        <taxon>Phycisphaeraceae</taxon>
        <taxon>Algisphaera</taxon>
    </lineage>
</organism>
<dbReference type="InterPro" id="IPR011989">
    <property type="entry name" value="ARM-like"/>
</dbReference>
<proteinExistence type="predicted"/>
<reference evidence="2 3" key="1">
    <citation type="submission" date="2020-08" db="EMBL/GenBank/DDBJ databases">
        <title>Genomic Encyclopedia of Type Strains, Phase IV (KMG-IV): sequencing the most valuable type-strain genomes for metagenomic binning, comparative biology and taxonomic classification.</title>
        <authorList>
            <person name="Goeker M."/>
        </authorList>
    </citation>
    <scope>NUCLEOTIDE SEQUENCE [LARGE SCALE GENOMIC DNA]</scope>
    <source>
        <strain evidence="2 3">DSM 103725</strain>
    </source>
</reference>
<dbReference type="Pfam" id="PF02985">
    <property type="entry name" value="HEAT"/>
    <property type="match status" value="1"/>
</dbReference>
<dbReference type="SUPFAM" id="SSF48371">
    <property type="entry name" value="ARM repeat"/>
    <property type="match status" value="1"/>
</dbReference>
<evidence type="ECO:0000256" key="1">
    <source>
        <dbReference type="ARBA" id="ARBA00022737"/>
    </source>
</evidence>
<evidence type="ECO:0000313" key="2">
    <source>
        <dbReference type="EMBL" id="MBB6431619.1"/>
    </source>
</evidence>
<dbReference type="AlphaFoldDB" id="A0A7X0HBZ2"/>
<sequence length="518" mass="57586">MPMVLAGVEARKRHIVLHGLDSQDLAFRERALNTIIREASSDPKLRTRVAGHLPELSSEAVLQVYQAMVLAGATEAPELRHAWLGQLDRLEFPHLIAIGHQLPGDGLAERKAVVKAALPHLDTVDSSEDYDRLVSLLDAHRAWSCPPVPVHHYVKWLDRWVTSQDAAIRRAAAFQLGNLPRGHGSIEPVYLHDRLVSLLDDPEPRVREAALLAIAGLVPRHPSIYLPDIENAQQDPAPQIASLASRLLAVWERSTTQPYEASVRPAPPENFFSGSWDDTDTLIAFESAAPASLDVKLDPAMPHLVRIAATRVSRDAEPQWLVDTLRLNDRSAVRDLACVVLANRFSREELSGLIDRLLKDHDPDARGSGAILVGLTGQGLELLQSAEQQETLVTTEYLMRLAQWMQNQRPELDTQLLGMLGRKGIPESTVMLAMLHRGLSHDVLDHLLSFGSPLALETSAHGNPSPLQWVWHDRWHQVLRRYLPAEAPLPPPDADPDEVAEHFKDLLAWHALSRHGSF</sequence>
<keyword evidence="3" id="KW-1185">Reference proteome</keyword>
<dbReference type="InterPro" id="IPR000357">
    <property type="entry name" value="HEAT"/>
</dbReference>
<protein>
    <recommendedName>
        <fullName evidence="4">HEAT repeat-containing protein</fullName>
    </recommendedName>
</protein>
<comment type="caution">
    <text evidence="2">The sequence shown here is derived from an EMBL/GenBank/DDBJ whole genome shotgun (WGS) entry which is preliminary data.</text>
</comment>
<gene>
    <name evidence="2" type="ORF">HNQ40_003425</name>
</gene>
<dbReference type="Proteomes" id="UP000541810">
    <property type="component" value="Unassembled WGS sequence"/>
</dbReference>
<evidence type="ECO:0008006" key="4">
    <source>
        <dbReference type="Google" id="ProtNLM"/>
    </source>
</evidence>
<dbReference type="EMBL" id="JACHGY010000001">
    <property type="protein sequence ID" value="MBB6431619.1"/>
    <property type="molecule type" value="Genomic_DNA"/>
</dbReference>
<name>A0A7X0HBZ2_9BACT</name>
<dbReference type="InterPro" id="IPR016024">
    <property type="entry name" value="ARM-type_fold"/>
</dbReference>
<dbReference type="Gene3D" id="1.25.10.10">
    <property type="entry name" value="Leucine-rich Repeat Variant"/>
    <property type="match status" value="1"/>
</dbReference>